<gene>
    <name evidence="1" type="ORF">FJTKL_06702</name>
</gene>
<accession>A0ABR4EW90</accession>
<dbReference type="EMBL" id="JBAWTH010000023">
    <property type="protein sequence ID" value="KAL2286715.1"/>
    <property type="molecule type" value="Genomic_DNA"/>
</dbReference>
<evidence type="ECO:0000313" key="2">
    <source>
        <dbReference type="Proteomes" id="UP001600888"/>
    </source>
</evidence>
<reference evidence="1 2" key="1">
    <citation type="submission" date="2024-03" db="EMBL/GenBank/DDBJ databases">
        <title>A high-quality draft genome sequence of Diaporthe vaccinii, a causative agent of upright dieback and viscid rot disease in cranberry plants.</title>
        <authorList>
            <person name="Sarrasin M."/>
            <person name="Lang B.F."/>
            <person name="Burger G."/>
        </authorList>
    </citation>
    <scope>NUCLEOTIDE SEQUENCE [LARGE SCALE GENOMIC DNA]</scope>
    <source>
        <strain evidence="1 2">IS7</strain>
    </source>
</reference>
<organism evidence="1 2">
    <name type="scientific">Diaporthe vaccinii</name>
    <dbReference type="NCBI Taxonomy" id="105482"/>
    <lineage>
        <taxon>Eukaryota</taxon>
        <taxon>Fungi</taxon>
        <taxon>Dikarya</taxon>
        <taxon>Ascomycota</taxon>
        <taxon>Pezizomycotina</taxon>
        <taxon>Sordariomycetes</taxon>
        <taxon>Sordariomycetidae</taxon>
        <taxon>Diaporthales</taxon>
        <taxon>Diaporthaceae</taxon>
        <taxon>Diaporthe</taxon>
        <taxon>Diaporthe eres species complex</taxon>
    </lineage>
</organism>
<dbReference type="Proteomes" id="UP001600888">
    <property type="component" value="Unassembled WGS sequence"/>
</dbReference>
<sequence>MSLWRPTALRLSPPKYSHITTKMKAVISLLFAPVALVQAGLRHNGVGDPASLAKVTNASAPTCGVGYTYCGYILQQEKHFEMGAILTAYCGGGDCDSATGTTRTDPLQGLYVCLPEKAVPRERDADDDKPYSGPVKLELLCACSGDPFDGEENVCLNPAGDHIGRCSTPCMNTDCVGEAAAPESH</sequence>
<name>A0ABR4EW90_9PEZI</name>
<evidence type="ECO:0000313" key="1">
    <source>
        <dbReference type="EMBL" id="KAL2286715.1"/>
    </source>
</evidence>
<protein>
    <submittedName>
        <fullName evidence="1">Uncharacterized protein</fullName>
    </submittedName>
</protein>
<proteinExistence type="predicted"/>
<comment type="caution">
    <text evidence="1">The sequence shown here is derived from an EMBL/GenBank/DDBJ whole genome shotgun (WGS) entry which is preliminary data.</text>
</comment>
<keyword evidence="2" id="KW-1185">Reference proteome</keyword>